<keyword evidence="2" id="KW-0687">Ribonucleoprotein</keyword>
<sequence>MEDTKKTVLAGNGEKDVPRAVYDGVLTIDVDAQVESMEEQEEARWHQLLNAHRTRKILTGQLGGIEKLESGWMVAVTYFNGFRIIIPMNEMMINLQGDGRENADTLNRQVRIANNMLGCDIDFIIKDLDNKSRSVVASRKDAMLKKRQTFYLGEDTEKPMLYEGRIVEARVIAVALKAVRLEVFGVEVSVRARDMAWEWMVDAGEKFQVGDLVLVMVNKVEASSVDQIIIEVDAKSPTANINKDNLRKCHKQGKYTGIITEVYKGTYFIRLDIGVNAVAHSCNMSALPGKKDKIGFVVTRINDNYEVAEGIITRLIKRAS</sequence>
<dbReference type="GO" id="GO:0003676">
    <property type="term" value="F:nucleic acid binding"/>
    <property type="evidence" value="ECO:0007669"/>
    <property type="project" value="InterPro"/>
</dbReference>
<dbReference type="Proteomes" id="UP000095409">
    <property type="component" value="Unassembled WGS sequence"/>
</dbReference>
<dbReference type="InterPro" id="IPR003029">
    <property type="entry name" value="S1_domain"/>
</dbReference>
<name>A0A174F4Q6_9FIRM</name>
<dbReference type="EMBL" id="CYZD01000011">
    <property type="protein sequence ID" value="CUO45064.1"/>
    <property type="molecule type" value="Genomic_DNA"/>
</dbReference>
<evidence type="ECO:0000313" key="2">
    <source>
        <dbReference type="EMBL" id="CUO45064.1"/>
    </source>
</evidence>
<dbReference type="Pfam" id="PF00575">
    <property type="entry name" value="S1"/>
    <property type="match status" value="1"/>
</dbReference>
<accession>A0A174F4Q6</accession>
<dbReference type="CDD" id="cd00164">
    <property type="entry name" value="S1_like"/>
    <property type="match status" value="1"/>
</dbReference>
<proteinExistence type="predicted"/>
<dbReference type="GO" id="GO:0005840">
    <property type="term" value="C:ribosome"/>
    <property type="evidence" value="ECO:0007669"/>
    <property type="project" value="UniProtKB-KW"/>
</dbReference>
<dbReference type="RefSeq" id="WP_242858926.1">
    <property type="nucleotide sequence ID" value="NZ_CYZD01000011.1"/>
</dbReference>
<evidence type="ECO:0000313" key="3">
    <source>
        <dbReference type="Proteomes" id="UP000095409"/>
    </source>
</evidence>
<protein>
    <submittedName>
        <fullName evidence="2">30S ribosomal protein S1</fullName>
    </submittedName>
</protein>
<dbReference type="AlphaFoldDB" id="A0A174F4Q6"/>
<dbReference type="SUPFAM" id="SSF50249">
    <property type="entry name" value="Nucleic acid-binding proteins"/>
    <property type="match status" value="1"/>
</dbReference>
<dbReference type="SMART" id="SM00316">
    <property type="entry name" value="S1"/>
    <property type="match status" value="2"/>
</dbReference>
<dbReference type="PROSITE" id="PS50126">
    <property type="entry name" value="S1"/>
    <property type="match status" value="1"/>
</dbReference>
<keyword evidence="2" id="KW-0689">Ribosomal protein</keyword>
<feature type="domain" description="S1 motif" evidence="1">
    <location>
        <begin position="164"/>
        <end position="233"/>
    </location>
</feature>
<evidence type="ECO:0000259" key="1">
    <source>
        <dbReference type="PROSITE" id="PS50126"/>
    </source>
</evidence>
<gene>
    <name evidence="2" type="ORF">ERS852394_02225</name>
</gene>
<reference evidence="2 3" key="1">
    <citation type="submission" date="2015-09" db="EMBL/GenBank/DDBJ databases">
        <authorList>
            <consortium name="Pathogen Informatics"/>
        </authorList>
    </citation>
    <scope>NUCLEOTIDE SEQUENCE [LARGE SCALE GENOMIC DNA]</scope>
    <source>
        <strain evidence="2 3">2789STDY5608837</strain>
    </source>
</reference>
<dbReference type="InterPro" id="IPR012340">
    <property type="entry name" value="NA-bd_OB-fold"/>
</dbReference>
<organism evidence="2 3">
    <name type="scientific">Blautia obeum</name>
    <dbReference type="NCBI Taxonomy" id="40520"/>
    <lineage>
        <taxon>Bacteria</taxon>
        <taxon>Bacillati</taxon>
        <taxon>Bacillota</taxon>
        <taxon>Clostridia</taxon>
        <taxon>Lachnospirales</taxon>
        <taxon>Lachnospiraceae</taxon>
        <taxon>Blautia</taxon>
    </lineage>
</organism>